<reference evidence="3" key="1">
    <citation type="submission" date="2019-02" db="EMBL/GenBank/DDBJ databases">
        <authorList>
            <person name="Li S.-H."/>
        </authorList>
    </citation>
    <scope>NUCLEOTIDE SEQUENCE</scope>
    <source>
        <strain evidence="3">IMCC14734</strain>
    </source>
</reference>
<keyword evidence="4" id="KW-1185">Reference proteome</keyword>
<dbReference type="Pfam" id="PF13452">
    <property type="entry name" value="FAS1_DH_region"/>
    <property type="match status" value="2"/>
</dbReference>
<accession>A0ABT3TH37</accession>
<feature type="domain" description="FAS1-like dehydratase" evidence="2">
    <location>
        <begin position="4"/>
        <end position="51"/>
    </location>
</feature>
<dbReference type="InterPro" id="IPR029069">
    <property type="entry name" value="HotDog_dom_sf"/>
</dbReference>
<comment type="caution">
    <text evidence="3">The sequence shown here is derived from an EMBL/GenBank/DDBJ whole genome shotgun (WGS) entry which is preliminary data.</text>
</comment>
<dbReference type="CDD" id="cd03441">
    <property type="entry name" value="R_hydratase_like"/>
    <property type="match status" value="1"/>
</dbReference>
<gene>
    <name evidence="3" type="ORF">EYC98_12185</name>
</gene>
<dbReference type="Gene3D" id="3.10.129.10">
    <property type="entry name" value="Hotdog Thioesterase"/>
    <property type="match status" value="1"/>
</dbReference>
<sequence>MAIDKFPVEASHIMMFARSMGDENPLYHDSEYAAGTEPGAIIAPPTFMQASAQFDPNYFLRPKPGKPWFGSGKEATTRTASIPGNDADTDDKKSGGGGILHAEQRFEYHRHPQVGDTLHAKVRTGKTWEKEGKRSGKLRFTETITEYFDQNNELCVTATGVGVTTERAVDQ</sequence>
<dbReference type="EMBL" id="SHNN01000002">
    <property type="protein sequence ID" value="MCX2981622.1"/>
    <property type="molecule type" value="Genomic_DNA"/>
</dbReference>
<evidence type="ECO:0000259" key="2">
    <source>
        <dbReference type="Pfam" id="PF13452"/>
    </source>
</evidence>
<dbReference type="RefSeq" id="WP_279245620.1">
    <property type="nucleotide sequence ID" value="NZ_SHNN01000002.1"/>
</dbReference>
<dbReference type="Proteomes" id="UP001143362">
    <property type="component" value="Unassembled WGS sequence"/>
</dbReference>
<evidence type="ECO:0000313" key="4">
    <source>
        <dbReference type="Proteomes" id="UP001143362"/>
    </source>
</evidence>
<feature type="domain" description="FAS1-like dehydratase" evidence="2">
    <location>
        <begin position="96"/>
        <end position="157"/>
    </location>
</feature>
<organism evidence="3 4">
    <name type="scientific">Candidatus Litorirhabdus singularis</name>
    <dbReference type="NCBI Taxonomy" id="2518993"/>
    <lineage>
        <taxon>Bacteria</taxon>
        <taxon>Pseudomonadati</taxon>
        <taxon>Pseudomonadota</taxon>
        <taxon>Gammaproteobacteria</taxon>
        <taxon>Cellvibrionales</taxon>
        <taxon>Halieaceae</taxon>
        <taxon>Candidatus Litorirhabdus</taxon>
    </lineage>
</organism>
<dbReference type="SUPFAM" id="SSF54637">
    <property type="entry name" value="Thioesterase/thiol ester dehydrase-isomerase"/>
    <property type="match status" value="1"/>
</dbReference>
<name>A0ABT3TH37_9GAMM</name>
<evidence type="ECO:0000313" key="3">
    <source>
        <dbReference type="EMBL" id="MCX2981622.1"/>
    </source>
</evidence>
<feature type="region of interest" description="Disordered" evidence="1">
    <location>
        <begin position="65"/>
        <end position="99"/>
    </location>
</feature>
<protein>
    <recommendedName>
        <fullName evidence="2">FAS1-like dehydratase domain-containing protein</fullName>
    </recommendedName>
</protein>
<dbReference type="InterPro" id="IPR039569">
    <property type="entry name" value="FAS1-like_DH_region"/>
</dbReference>
<evidence type="ECO:0000256" key="1">
    <source>
        <dbReference type="SAM" id="MobiDB-lite"/>
    </source>
</evidence>
<proteinExistence type="predicted"/>